<dbReference type="InterPro" id="IPR002355">
    <property type="entry name" value="Cu_oxidase_Cu_BS"/>
</dbReference>
<accession>A0A952FLW3</accession>
<proteinExistence type="predicted"/>
<evidence type="ECO:0000256" key="2">
    <source>
        <dbReference type="ARBA" id="ARBA00023002"/>
    </source>
</evidence>
<reference evidence="6" key="1">
    <citation type="submission" date="2020-06" db="EMBL/GenBank/DDBJ databases">
        <title>Stable isotope informed genome-resolved metagenomics uncovers potential trophic interactions in rhizosphere soil.</title>
        <authorList>
            <person name="Starr E.P."/>
            <person name="Shi S."/>
            <person name="Blazewicz S.J."/>
            <person name="Koch B.J."/>
            <person name="Probst A.J."/>
            <person name="Hungate B.A."/>
            <person name="Pett-Ridge J."/>
            <person name="Firestone M.K."/>
            <person name="Banfield J.F."/>
        </authorList>
    </citation>
    <scope>NUCLEOTIDE SEQUENCE</scope>
    <source>
        <strain evidence="6">YM_69_17</strain>
    </source>
</reference>
<dbReference type="Pfam" id="PF07732">
    <property type="entry name" value="Cu-oxidase_3"/>
    <property type="match status" value="1"/>
</dbReference>
<dbReference type="CDD" id="cd13900">
    <property type="entry name" value="CuRO_3_Tth-MCO_like"/>
    <property type="match status" value="1"/>
</dbReference>
<evidence type="ECO:0000256" key="3">
    <source>
        <dbReference type="SAM" id="SignalP"/>
    </source>
</evidence>
<dbReference type="PANTHER" id="PTHR11709:SF518">
    <property type="entry name" value="MULTICOPPER OXIDASE"/>
    <property type="match status" value="1"/>
</dbReference>
<dbReference type="EMBL" id="JAEKLZ010000176">
    <property type="protein sequence ID" value="MBW8725575.1"/>
    <property type="molecule type" value="Genomic_DNA"/>
</dbReference>
<dbReference type="PANTHER" id="PTHR11709">
    <property type="entry name" value="MULTI-COPPER OXIDASE"/>
    <property type="match status" value="1"/>
</dbReference>
<evidence type="ECO:0000259" key="5">
    <source>
        <dbReference type="Pfam" id="PF07732"/>
    </source>
</evidence>
<keyword evidence="2" id="KW-0560">Oxidoreductase</keyword>
<dbReference type="PROSITE" id="PS00079">
    <property type="entry name" value="MULTICOPPER_OXIDASE1"/>
    <property type="match status" value="1"/>
</dbReference>
<dbReference type="GO" id="GO:0016491">
    <property type="term" value="F:oxidoreductase activity"/>
    <property type="evidence" value="ECO:0007669"/>
    <property type="project" value="UniProtKB-KW"/>
</dbReference>
<sequence length="673" mass="72640">MAIDTKVPIGRFLLVGLALAAFGAAPAGAQTAERLISNPRVLGEGIAPESLTPTVRALPHEKVLNLNIVYTDGQLFNPTTYRYDKVHLRSYNGTDVDKEAPYVSPTIEAVPGDTIRVNLNNQLPDDPSCAVDDHGHNGPHCFNGTNLHTHGLWVNPAGNGDNVLLSINPGVKFQYEYNIPGDHPAGTFWYHTHRHGSTALQVSSGMAGALIIRGSRLPTKDTRGDLDTLLAGLPDRVLVFQQIQYACRDTRGLVKTYEDGTYRCDEEDVGTIENYDVFAPGKWFASGRYTSINGVVTPTFQAKQGQVERWRMIHGGVRDTISLKVVKTQLPDQLAARLSAPMSKAETQDIVKQYCTGATIPYYLVAADGLTMAAAQPKDVAVFQPGYRFDALMTFPEAGVYCLIDASSPAAGTVNGDAIANPSLLGFVIADPGTAVPDIPSHVTDALVAAAQAKMPDDVASAVVADLRDGLKLSKFVPHLDIAESEVTGQQELTFFIDTTAKPTAFEVSNTLNEADAEPYDPATVNRLLKLGGVDEWTMQSHFVSHPFHIHVNPFQIVSILDPNGKDVSALGAIDDAGGTVDPEYPGLKGVWKDTLWIKSLLPSDAKGLYTIKIRTRYERYIGEFVLHCHILDHEDNGMMQNVAIVLPDGNIAASGAGAAPLQLQGGHTQHKP</sequence>
<name>A0A952FLW3_9PROT</name>
<dbReference type="GO" id="GO:0005507">
    <property type="term" value="F:copper ion binding"/>
    <property type="evidence" value="ECO:0007669"/>
    <property type="project" value="InterPro"/>
</dbReference>
<dbReference type="PROSITE" id="PS00080">
    <property type="entry name" value="MULTICOPPER_OXIDASE2"/>
    <property type="match status" value="1"/>
</dbReference>
<evidence type="ECO:0000259" key="4">
    <source>
        <dbReference type="Pfam" id="PF07731"/>
    </source>
</evidence>
<dbReference type="InterPro" id="IPR045087">
    <property type="entry name" value="Cu-oxidase_fam"/>
</dbReference>
<dbReference type="InterPro" id="IPR011706">
    <property type="entry name" value="Cu-oxidase_C"/>
</dbReference>
<comment type="caution">
    <text evidence="6">The sequence shown here is derived from an EMBL/GenBank/DDBJ whole genome shotgun (WGS) entry which is preliminary data.</text>
</comment>
<protein>
    <submittedName>
        <fullName evidence="6">Multicopper oxidase domain-containing protein</fullName>
    </submittedName>
</protein>
<keyword evidence="1" id="KW-0479">Metal-binding</keyword>
<dbReference type="SUPFAM" id="SSF49503">
    <property type="entry name" value="Cupredoxins"/>
    <property type="match status" value="2"/>
</dbReference>
<gene>
    <name evidence="6" type="ORF">JF625_10520</name>
</gene>
<feature type="chain" id="PRO_5037671669" evidence="3">
    <location>
        <begin position="21"/>
        <end position="673"/>
    </location>
</feature>
<feature type="domain" description="Plastocyanin-like" evidence="5">
    <location>
        <begin position="143"/>
        <end position="214"/>
    </location>
</feature>
<evidence type="ECO:0000313" key="7">
    <source>
        <dbReference type="Proteomes" id="UP000700706"/>
    </source>
</evidence>
<evidence type="ECO:0000313" key="6">
    <source>
        <dbReference type="EMBL" id="MBW8725575.1"/>
    </source>
</evidence>
<dbReference type="InterPro" id="IPR033138">
    <property type="entry name" value="Cu_oxidase_CS"/>
</dbReference>
<dbReference type="Gene3D" id="2.60.40.420">
    <property type="entry name" value="Cupredoxins - blue copper proteins"/>
    <property type="match status" value="3"/>
</dbReference>
<evidence type="ECO:0000256" key="1">
    <source>
        <dbReference type="ARBA" id="ARBA00022723"/>
    </source>
</evidence>
<organism evidence="6 7">
    <name type="scientific">Inquilinus limosus</name>
    <dbReference type="NCBI Taxonomy" id="171674"/>
    <lineage>
        <taxon>Bacteria</taxon>
        <taxon>Pseudomonadati</taxon>
        <taxon>Pseudomonadota</taxon>
        <taxon>Alphaproteobacteria</taxon>
        <taxon>Rhodospirillales</taxon>
        <taxon>Rhodospirillaceae</taxon>
        <taxon>Inquilinus</taxon>
    </lineage>
</organism>
<dbReference type="Pfam" id="PF07731">
    <property type="entry name" value="Cu-oxidase_2"/>
    <property type="match status" value="1"/>
</dbReference>
<feature type="signal peptide" evidence="3">
    <location>
        <begin position="1"/>
        <end position="20"/>
    </location>
</feature>
<dbReference type="InterPro" id="IPR011707">
    <property type="entry name" value="Cu-oxidase-like_N"/>
</dbReference>
<dbReference type="Proteomes" id="UP000700706">
    <property type="component" value="Unassembled WGS sequence"/>
</dbReference>
<dbReference type="CDD" id="cd13853">
    <property type="entry name" value="CuRO_1_Tth-MCO_like"/>
    <property type="match status" value="1"/>
</dbReference>
<keyword evidence="3" id="KW-0732">Signal</keyword>
<dbReference type="AlphaFoldDB" id="A0A952FLW3"/>
<dbReference type="InterPro" id="IPR008972">
    <property type="entry name" value="Cupredoxin"/>
</dbReference>
<feature type="domain" description="Plastocyanin-like" evidence="4">
    <location>
        <begin position="503"/>
        <end position="644"/>
    </location>
</feature>